<evidence type="ECO:0008006" key="4">
    <source>
        <dbReference type="Google" id="ProtNLM"/>
    </source>
</evidence>
<protein>
    <recommendedName>
        <fullName evidence="4">Choice-of-anchor G family protein</fullName>
    </recommendedName>
</protein>
<organism evidence="2 3">
    <name type="scientific">Devosia equisanguinis</name>
    <dbReference type="NCBI Taxonomy" id="2490941"/>
    <lineage>
        <taxon>Bacteria</taxon>
        <taxon>Pseudomonadati</taxon>
        <taxon>Pseudomonadota</taxon>
        <taxon>Alphaproteobacteria</taxon>
        <taxon>Hyphomicrobiales</taxon>
        <taxon>Devosiaceae</taxon>
        <taxon>Devosia</taxon>
    </lineage>
</organism>
<feature type="signal peptide" evidence="1">
    <location>
        <begin position="1"/>
        <end position="28"/>
    </location>
</feature>
<dbReference type="EMBL" id="UZWD01000023">
    <property type="protein sequence ID" value="VDS04583.1"/>
    <property type="molecule type" value="Genomic_DNA"/>
</dbReference>
<keyword evidence="3" id="KW-1185">Reference proteome</keyword>
<accession>A0A447IAZ9</accession>
<gene>
    <name evidence="2" type="ORF">DEVEQU_01722</name>
</gene>
<evidence type="ECO:0000313" key="3">
    <source>
        <dbReference type="Proteomes" id="UP000268844"/>
    </source>
</evidence>
<dbReference type="Proteomes" id="UP000268844">
    <property type="component" value="Unassembled WGS sequence"/>
</dbReference>
<dbReference type="OrthoDB" id="7939533at2"/>
<proteinExistence type="predicted"/>
<evidence type="ECO:0000256" key="1">
    <source>
        <dbReference type="SAM" id="SignalP"/>
    </source>
</evidence>
<name>A0A447IAZ9_9HYPH</name>
<keyword evidence="1" id="KW-0732">Signal</keyword>
<sequence>MLNSSKGRRSLATFAAACLLSVALPAGAAFAQKQKNKDVAPPPAAEMSIDYVVSIPTVTGVDSSIDDATLTDILSGAFVENADALAGLDATSITVPEIAVTVKSTRADEVKETTITFSNLVLENVTDGVADSVSLGSIGMETGEGTVDFGAMSAANFDIGGVLGIYGLVDRGGQTALETIYTDFTAEGGSIDMTDGSCTIGGTYGAEFKARPLKMPFGEMIALAQELEDDPDTMDPALIGQVMRMYADILTAFETSEVTFDGFSCDITDEQGRPMNFAIASMTLGGMSPGTYPSIVLEGLNIAVEDDGAISLDNFTFKPMDLSGTIAVLEGAPELVDEAWLEANARGLIPAMEGFSLSGMSVDVPDPDNEEARVKADIGNFDLTLGSYVNGIPTLLDTSAANIQVALPENGGDEQMQQLIALGVTDIDAGFRLAANWDEANSTIVLEEASVTGANLATVKLAGTIANATADLFALDTDTALMAAMGVAIQSLNLDVTDAGLSDIVLAAAAAEQGGDPAALRPIFAGLAEGTIIGFMAGAADAAKLGAAVNSFVSGTAKSLNITIDAKSAPGLGLEDFMAAEEDLTTLLGKVNISATAK</sequence>
<dbReference type="RefSeq" id="WP_126150151.1">
    <property type="nucleotide sequence ID" value="NZ_JBHTMH010000001.1"/>
</dbReference>
<evidence type="ECO:0000313" key="2">
    <source>
        <dbReference type="EMBL" id="VDS04583.1"/>
    </source>
</evidence>
<feature type="chain" id="PRO_5019203251" description="Choice-of-anchor G family protein" evidence="1">
    <location>
        <begin position="29"/>
        <end position="598"/>
    </location>
</feature>
<dbReference type="AlphaFoldDB" id="A0A447IAZ9"/>
<reference evidence="2 3" key="1">
    <citation type="submission" date="2018-12" db="EMBL/GenBank/DDBJ databases">
        <authorList>
            <person name="Criscuolo A."/>
        </authorList>
    </citation>
    <scope>NUCLEOTIDE SEQUENCE [LARGE SCALE GENOMIC DNA]</scope>
    <source>
        <strain evidence="2">ACIP1116281</strain>
    </source>
</reference>